<evidence type="ECO:0000259" key="14">
    <source>
        <dbReference type="Pfam" id="PF06280"/>
    </source>
</evidence>
<dbReference type="InterPro" id="IPR022398">
    <property type="entry name" value="Peptidase_S8_His-AS"/>
</dbReference>
<dbReference type="EMBL" id="LCTV02000006">
    <property type="protein sequence ID" value="PRQ74642.1"/>
    <property type="molecule type" value="Genomic_DNA"/>
</dbReference>
<reference evidence="16 18" key="2">
    <citation type="journal article" date="2018" name="Elife">
        <title>Functional genomics of lipid metabolism in the oleaginous yeast Rhodosporidium toruloides.</title>
        <authorList>
            <person name="Coradetti S.T."/>
            <person name="Pinel D."/>
            <person name="Geiselman G."/>
            <person name="Ito M."/>
            <person name="Mondo S."/>
            <person name="Reilly M.C."/>
            <person name="Cheng Y.F."/>
            <person name="Bauer S."/>
            <person name="Grigoriev I."/>
            <person name="Gladden J.M."/>
            <person name="Simmons B.A."/>
            <person name="Brem R."/>
            <person name="Arkin A.P."/>
            <person name="Skerker J.M."/>
        </authorList>
    </citation>
    <scope>NUCLEOTIDE SEQUENCE [LARGE SCALE GENOMIC DNA]</scope>
    <source>
        <strain evidence="16 18">NBRC 0880</strain>
    </source>
</reference>
<evidence type="ECO:0000256" key="2">
    <source>
        <dbReference type="ARBA" id="ARBA00022512"/>
    </source>
</evidence>
<dbReference type="GO" id="GO:0005615">
    <property type="term" value="C:extracellular space"/>
    <property type="evidence" value="ECO:0007669"/>
    <property type="project" value="TreeGrafter"/>
</dbReference>
<keyword evidence="5 11" id="KW-0732">Signal</keyword>
<evidence type="ECO:0000256" key="6">
    <source>
        <dbReference type="ARBA" id="ARBA00022801"/>
    </source>
</evidence>
<proteinExistence type="inferred from homology"/>
<reference evidence="15 17" key="1">
    <citation type="submission" date="2015-07" db="EMBL/GenBank/DDBJ databases">
        <authorList>
            <person name="Cajimat M.N.B."/>
            <person name="Milazzo M.L."/>
            <person name="Fulhorst C.F."/>
        </authorList>
    </citation>
    <scope>NUCLEOTIDE SEQUENCE [LARGE SCALE GENOMIC DNA]</scope>
    <source>
        <strain evidence="15">Single colony</strain>
    </source>
</reference>
<dbReference type="Pfam" id="PF02225">
    <property type="entry name" value="PA"/>
    <property type="match status" value="1"/>
</dbReference>
<dbReference type="PROSITE" id="PS00136">
    <property type="entry name" value="SUBTILASE_ASP"/>
    <property type="match status" value="1"/>
</dbReference>
<keyword evidence="17" id="KW-1185">Reference proteome</keyword>
<dbReference type="PROSITE" id="PS00138">
    <property type="entry name" value="SUBTILASE_SER"/>
    <property type="match status" value="1"/>
</dbReference>
<dbReference type="PANTHER" id="PTHR43806">
    <property type="entry name" value="PEPTIDASE S8"/>
    <property type="match status" value="1"/>
</dbReference>
<evidence type="ECO:0000256" key="8">
    <source>
        <dbReference type="PIRSR" id="PIRSR615500-1"/>
    </source>
</evidence>
<dbReference type="GO" id="GO:0006508">
    <property type="term" value="P:proteolysis"/>
    <property type="evidence" value="ECO:0007669"/>
    <property type="project" value="UniProtKB-KW"/>
</dbReference>
<dbReference type="EMBL" id="CWKI01000006">
    <property type="protein sequence ID" value="CTR07666.1"/>
    <property type="molecule type" value="Genomic_DNA"/>
</dbReference>
<dbReference type="CDD" id="cd07489">
    <property type="entry name" value="Peptidases_S8_5"/>
    <property type="match status" value="1"/>
</dbReference>
<dbReference type="Gene3D" id="3.40.50.200">
    <property type="entry name" value="Peptidase S8/S53 domain"/>
    <property type="match status" value="1"/>
</dbReference>
<dbReference type="InterPro" id="IPR050131">
    <property type="entry name" value="Peptidase_S8_subtilisin-like"/>
</dbReference>
<evidence type="ECO:0000259" key="12">
    <source>
        <dbReference type="Pfam" id="PF00082"/>
    </source>
</evidence>
<keyword evidence="4 9" id="KW-0645">Protease</keyword>
<evidence type="ECO:0000259" key="13">
    <source>
        <dbReference type="Pfam" id="PF02225"/>
    </source>
</evidence>
<evidence type="ECO:0000256" key="4">
    <source>
        <dbReference type="ARBA" id="ARBA00022670"/>
    </source>
</evidence>
<dbReference type="PRINTS" id="PR00723">
    <property type="entry name" value="SUBTILISIN"/>
</dbReference>
<dbReference type="InterPro" id="IPR010435">
    <property type="entry name" value="C5a/SBT2-like_Fn3"/>
</dbReference>
<feature type="active site" description="Charge relay system" evidence="8 9">
    <location>
        <position position="232"/>
    </location>
</feature>
<evidence type="ECO:0000313" key="17">
    <source>
        <dbReference type="Proteomes" id="UP000199069"/>
    </source>
</evidence>
<dbReference type="AlphaFoldDB" id="A0A0K3CKB9"/>
<keyword evidence="6 9" id="KW-0378">Hydrolase</keyword>
<dbReference type="InterPro" id="IPR036852">
    <property type="entry name" value="Peptidase_S8/S53_dom_sf"/>
</dbReference>
<dbReference type="InterPro" id="IPR000209">
    <property type="entry name" value="Peptidase_S8/S53_dom"/>
</dbReference>
<evidence type="ECO:0000256" key="3">
    <source>
        <dbReference type="ARBA" id="ARBA00022525"/>
    </source>
</evidence>
<evidence type="ECO:0000256" key="10">
    <source>
        <dbReference type="RuleBase" id="RU003355"/>
    </source>
</evidence>
<keyword evidence="3" id="KW-0964">Secreted</keyword>
<feature type="domain" description="PA" evidence="13">
    <location>
        <begin position="443"/>
        <end position="496"/>
    </location>
</feature>
<comment type="similarity">
    <text evidence="1 9 10">Belongs to the peptidase S8 family.</text>
</comment>
<protein>
    <submittedName>
        <fullName evidence="15">BY PROTMAP: gi|472583157|gb|EMS20811.1| subtilisin-like protease [Rhodosporidium toruloides NP11] gi|647397380|emb|CDR40356.1| RHTO0S05e02190g1_1 [Rhodosporidium toruloides]</fullName>
    </submittedName>
</protein>
<evidence type="ECO:0000256" key="5">
    <source>
        <dbReference type="ARBA" id="ARBA00022729"/>
    </source>
</evidence>
<evidence type="ECO:0000256" key="11">
    <source>
        <dbReference type="SAM" id="SignalP"/>
    </source>
</evidence>
<dbReference type="Pfam" id="PF06280">
    <property type="entry name" value="fn3_5"/>
    <property type="match status" value="1"/>
</dbReference>
<dbReference type="InterPro" id="IPR003137">
    <property type="entry name" value="PA_domain"/>
</dbReference>
<feature type="chain" id="PRO_5036294107" evidence="11">
    <location>
        <begin position="27"/>
        <end position="1009"/>
    </location>
</feature>
<evidence type="ECO:0000256" key="1">
    <source>
        <dbReference type="ARBA" id="ARBA00011073"/>
    </source>
</evidence>
<keyword evidence="7 9" id="KW-0720">Serine protease</keyword>
<evidence type="ECO:0000256" key="9">
    <source>
        <dbReference type="PROSITE-ProRule" id="PRU01240"/>
    </source>
</evidence>
<dbReference type="STRING" id="5286.A0A0K3CKB9"/>
<dbReference type="Proteomes" id="UP000199069">
    <property type="component" value="Unassembled WGS sequence"/>
</dbReference>
<name>A0A0K3CKB9_RHOTO</name>
<dbReference type="OrthoDB" id="206201at2759"/>
<feature type="active site" description="Charge relay system" evidence="8 9">
    <location>
        <position position="274"/>
    </location>
</feature>
<dbReference type="InterPro" id="IPR023828">
    <property type="entry name" value="Peptidase_S8_Ser-AS"/>
</dbReference>
<evidence type="ECO:0000256" key="7">
    <source>
        <dbReference type="ARBA" id="ARBA00022825"/>
    </source>
</evidence>
<keyword evidence="2" id="KW-0134">Cell wall</keyword>
<accession>A0A0K3CKB9</accession>
<dbReference type="InterPro" id="IPR034187">
    <property type="entry name" value="Peptidases_S8_5"/>
</dbReference>
<sequence length="1009" mass="105624">MPSARPTAPLSLLFLVLLGFAQLASASFAAKKAAQNKDGREVTYAGQRIVPGAFLIEVGGGGLGKRAGGAADLTQVLSHLASPPSSSGKPFSLPAFSTSRTLSARPSVFNGAVIKVTDSSVLDALQAGSESTVKQVLEGLVGVDGVQRAWPLRLIPRPGPVTRKDDGGGVSKGSARTASTLASTLAKRDGVSLPPASAYAGDTFDPHVMTGVDKLHNQGIIGSSSIKVGVVDTGVDYLNPILGGCFGSGCHISFGSDLTTYPPGPTPYTNCTEHGTHVTGIVGALANSKGFSGVAPGVQFGHYRVFGCDESTTEDLVVAGILAAANDGVNIVTASIGGPAGWLGASPSQIAVERLTTQENIVATISAGNDREEGPFFAGSPASTVGGMSIGSVDVEQLPAYPASVIPFGNLPYLSAAPLDLTGIPAQKNGYRVYFTSTNSNVPNDACNPLPASTPDLSGMVTVVRRGTCTFVEKMANIAAKGGKVALIYNSLDTNNMIPYLTTDSTGLAAVASLRYEEGVQLLSWYKSRPRGLYMTFPSDVAAVGVPDTIAGGLMSYFSNFGPTFELFGQPSLSGPGGNILSTFPLDMGGVGVISGTSMSCPFVAGASALLLSQRKADNLSPADVRALLSSTASKRETTINGTTFETVLLQGGGLVQVDKAISTRTIVSPFELMLNDTAFPAHTQKITLRNTNPFPMQYSVSTSSAQAYGTYDNGASSDILISTDPKPVYPQSGTAAFSPQRLRLQAGQTYSFDVTIPQPRYNALDTARFPLYSGYVDISGISADRKHTEELHIPYFGVAAAMSDMPVLDSTATIYGDVAYPFIATPDNSIFDAPGSLSSSGGFDLYLRLAAGTRFISYDLILSSNAPNTTIPTERLTASGGARMRRHLRRSNAHLPAIERSIRLDARSLSSTESLASLSRRDMPSAFSDVPVVGNIGTMSLLPRDYLLDDSSTGYTETTIAWVPQAAGFQTQANTQYRVLLRALKITADPSLECSYESWVSYPFTLTP</sequence>
<feature type="signal peptide" evidence="11">
    <location>
        <begin position="1"/>
        <end position="26"/>
    </location>
</feature>
<dbReference type="SUPFAM" id="SSF52743">
    <property type="entry name" value="Subtilisin-like"/>
    <property type="match status" value="1"/>
</dbReference>
<dbReference type="GO" id="GO:0016020">
    <property type="term" value="C:membrane"/>
    <property type="evidence" value="ECO:0007669"/>
    <property type="project" value="InterPro"/>
</dbReference>
<evidence type="ECO:0000313" key="15">
    <source>
        <dbReference type="EMBL" id="CTR07666.1"/>
    </source>
</evidence>
<dbReference type="InterPro" id="IPR015500">
    <property type="entry name" value="Peptidase_S8_subtilisin-rel"/>
</dbReference>
<dbReference type="InterPro" id="IPR046450">
    <property type="entry name" value="PA_dom_sf"/>
</dbReference>
<feature type="domain" description="C5a peptidase/Subtilisin-like protease SBT2-like Fn3-like" evidence="14">
    <location>
        <begin position="675"/>
        <end position="796"/>
    </location>
</feature>
<gene>
    <name evidence="15" type="primary">FGENESH: predicted gene_6.449</name>
    <name evidence="16" type="ORF">AAT19DRAFT_14995</name>
    <name evidence="15" type="ORF">BN2166_0035270</name>
</gene>
<evidence type="ECO:0000313" key="16">
    <source>
        <dbReference type="EMBL" id="PRQ74642.1"/>
    </source>
</evidence>
<dbReference type="Gene3D" id="3.50.30.30">
    <property type="match status" value="1"/>
</dbReference>
<dbReference type="PANTHER" id="PTHR43806:SF66">
    <property type="entry name" value="SERIN ENDOPEPTIDASE"/>
    <property type="match status" value="1"/>
</dbReference>
<dbReference type="GO" id="GO:0004252">
    <property type="term" value="F:serine-type endopeptidase activity"/>
    <property type="evidence" value="ECO:0007669"/>
    <property type="project" value="UniProtKB-UniRule"/>
</dbReference>
<dbReference type="PROSITE" id="PS51892">
    <property type="entry name" value="SUBTILASE"/>
    <property type="match status" value="1"/>
</dbReference>
<feature type="domain" description="Peptidase S8/S53" evidence="12">
    <location>
        <begin position="224"/>
        <end position="636"/>
    </location>
</feature>
<feature type="active site" description="Charge relay system" evidence="8 9">
    <location>
        <position position="598"/>
    </location>
</feature>
<dbReference type="SUPFAM" id="SSF52025">
    <property type="entry name" value="PA domain"/>
    <property type="match status" value="1"/>
</dbReference>
<dbReference type="InterPro" id="IPR023827">
    <property type="entry name" value="Peptidase_S8_Asp-AS"/>
</dbReference>
<evidence type="ECO:0000313" key="18">
    <source>
        <dbReference type="Proteomes" id="UP000239560"/>
    </source>
</evidence>
<organism evidence="15 17">
    <name type="scientific">Rhodotorula toruloides</name>
    <name type="common">Yeast</name>
    <name type="synonym">Rhodosporidium toruloides</name>
    <dbReference type="NCBI Taxonomy" id="5286"/>
    <lineage>
        <taxon>Eukaryota</taxon>
        <taxon>Fungi</taxon>
        <taxon>Dikarya</taxon>
        <taxon>Basidiomycota</taxon>
        <taxon>Pucciniomycotina</taxon>
        <taxon>Microbotryomycetes</taxon>
        <taxon>Sporidiobolales</taxon>
        <taxon>Sporidiobolaceae</taxon>
        <taxon>Rhodotorula</taxon>
    </lineage>
</organism>
<dbReference type="Pfam" id="PF00082">
    <property type="entry name" value="Peptidase_S8"/>
    <property type="match status" value="1"/>
</dbReference>
<dbReference type="Proteomes" id="UP000239560">
    <property type="component" value="Unassembled WGS sequence"/>
</dbReference>
<dbReference type="PROSITE" id="PS00137">
    <property type="entry name" value="SUBTILASE_HIS"/>
    <property type="match status" value="1"/>
</dbReference>
<dbReference type="OMA" id="YANETEW"/>